<comment type="subcellular location">
    <subcellularLocation>
        <location evidence="1">Cytoplasm</location>
    </subcellularLocation>
</comment>
<gene>
    <name evidence="11" type="ORF">MAR_008268</name>
</gene>
<dbReference type="Pfam" id="PF02176">
    <property type="entry name" value="zf-TRAF"/>
    <property type="match status" value="2"/>
</dbReference>
<evidence type="ECO:0000259" key="9">
    <source>
        <dbReference type="PROSITE" id="PS50144"/>
    </source>
</evidence>
<evidence type="ECO:0000313" key="11">
    <source>
        <dbReference type="EMBL" id="WAR01710.1"/>
    </source>
</evidence>
<feature type="compositionally biased region" description="Polar residues" evidence="8">
    <location>
        <begin position="19"/>
        <end position="33"/>
    </location>
</feature>
<dbReference type="InterPro" id="IPR049342">
    <property type="entry name" value="TRAF1-6_MATH_dom"/>
</dbReference>
<feature type="domain" description="MATH" evidence="9">
    <location>
        <begin position="289"/>
        <end position="437"/>
    </location>
</feature>
<dbReference type="Pfam" id="PF21355">
    <property type="entry name" value="TRAF-mep_MATH"/>
    <property type="match status" value="1"/>
</dbReference>
<dbReference type="SMART" id="SM00061">
    <property type="entry name" value="MATH"/>
    <property type="match status" value="1"/>
</dbReference>
<dbReference type="InterPro" id="IPR001293">
    <property type="entry name" value="Znf_TRAF"/>
</dbReference>
<evidence type="ECO:0000259" key="10">
    <source>
        <dbReference type="PROSITE" id="PS50145"/>
    </source>
</evidence>
<dbReference type="PROSITE" id="PS50144">
    <property type="entry name" value="MATH"/>
    <property type="match status" value="1"/>
</dbReference>
<dbReference type="InterPro" id="IPR013083">
    <property type="entry name" value="Znf_RING/FYVE/PHD"/>
</dbReference>
<dbReference type="PIRSF" id="PIRSF015614">
    <property type="entry name" value="TRAF"/>
    <property type="match status" value="1"/>
</dbReference>
<evidence type="ECO:0000256" key="1">
    <source>
        <dbReference type="ARBA" id="ARBA00004496"/>
    </source>
</evidence>
<keyword evidence="12" id="KW-1185">Reference proteome</keyword>
<keyword evidence="2" id="KW-0963">Cytoplasm</keyword>
<dbReference type="Proteomes" id="UP001164746">
    <property type="component" value="Chromosome 4"/>
</dbReference>
<keyword evidence="6 7" id="KW-0862">Zinc</keyword>
<keyword evidence="3 7" id="KW-0479">Metal-binding</keyword>
<dbReference type="Gene3D" id="2.60.210.10">
    <property type="entry name" value="Apoptosis, Tumor Necrosis Factor Receptor Associated Protein 2, Chain A"/>
    <property type="match status" value="1"/>
</dbReference>
<dbReference type="InterPro" id="IPR008974">
    <property type="entry name" value="TRAF-like"/>
</dbReference>
<dbReference type="EMBL" id="CP111015">
    <property type="protein sequence ID" value="WAR01710.1"/>
    <property type="molecule type" value="Genomic_DNA"/>
</dbReference>
<evidence type="ECO:0000256" key="4">
    <source>
        <dbReference type="ARBA" id="ARBA00022737"/>
    </source>
</evidence>
<dbReference type="InterPro" id="IPR002083">
    <property type="entry name" value="MATH/TRAF_dom"/>
</dbReference>
<keyword evidence="5 7" id="KW-0863">Zinc-finger</keyword>
<feature type="zinc finger region" description="TRAF-type" evidence="7">
    <location>
        <begin position="191"/>
        <end position="248"/>
    </location>
</feature>
<dbReference type="InterPro" id="IPR012227">
    <property type="entry name" value="TNF_rcpt-assoc_TRAF_met"/>
</dbReference>
<evidence type="ECO:0000256" key="6">
    <source>
        <dbReference type="ARBA" id="ARBA00022833"/>
    </source>
</evidence>
<feature type="domain" description="TRAF-type" evidence="10">
    <location>
        <begin position="191"/>
        <end position="248"/>
    </location>
</feature>
<keyword evidence="4" id="KW-0677">Repeat</keyword>
<dbReference type="Gene3D" id="3.30.40.10">
    <property type="entry name" value="Zinc/RING finger domain, C3HC4 (zinc finger)"/>
    <property type="match status" value="3"/>
</dbReference>
<feature type="compositionally biased region" description="Low complexity" evidence="8">
    <location>
        <begin position="1"/>
        <end position="15"/>
    </location>
</feature>
<evidence type="ECO:0000256" key="7">
    <source>
        <dbReference type="PROSITE-ProRule" id="PRU00207"/>
    </source>
</evidence>
<dbReference type="PANTHER" id="PTHR10131">
    <property type="entry name" value="TNF RECEPTOR ASSOCIATED FACTOR"/>
    <property type="match status" value="1"/>
</dbReference>
<name>A0ABY7DW85_MYAAR</name>
<organism evidence="11 12">
    <name type="scientific">Mya arenaria</name>
    <name type="common">Soft-shell clam</name>
    <dbReference type="NCBI Taxonomy" id="6604"/>
    <lineage>
        <taxon>Eukaryota</taxon>
        <taxon>Metazoa</taxon>
        <taxon>Spiralia</taxon>
        <taxon>Lophotrochozoa</taxon>
        <taxon>Mollusca</taxon>
        <taxon>Bivalvia</taxon>
        <taxon>Autobranchia</taxon>
        <taxon>Heteroconchia</taxon>
        <taxon>Euheterodonta</taxon>
        <taxon>Imparidentia</taxon>
        <taxon>Neoheterodontei</taxon>
        <taxon>Myida</taxon>
        <taxon>Myoidea</taxon>
        <taxon>Myidae</taxon>
        <taxon>Mya</taxon>
    </lineage>
</organism>
<feature type="zinc finger region" description="TRAF-type" evidence="7">
    <location>
        <begin position="138"/>
        <end position="190"/>
    </location>
</feature>
<proteinExistence type="predicted"/>
<feature type="domain" description="TRAF-type" evidence="10">
    <location>
        <begin position="138"/>
        <end position="190"/>
    </location>
</feature>
<evidence type="ECO:0000313" key="12">
    <source>
        <dbReference type="Proteomes" id="UP001164746"/>
    </source>
</evidence>
<protein>
    <submittedName>
        <fullName evidence="11">TRAF4-like protein</fullName>
    </submittedName>
</protein>
<feature type="zinc finger region" description="TRAF-type" evidence="7">
    <location>
        <begin position="83"/>
        <end position="135"/>
    </location>
</feature>
<evidence type="ECO:0000256" key="3">
    <source>
        <dbReference type="ARBA" id="ARBA00022723"/>
    </source>
</evidence>
<dbReference type="PANTHER" id="PTHR10131:SF94">
    <property type="entry name" value="TNF RECEPTOR-ASSOCIATED FACTOR 4"/>
    <property type="match status" value="1"/>
</dbReference>
<dbReference type="PROSITE" id="PS50145">
    <property type="entry name" value="ZF_TRAF"/>
    <property type="match status" value="3"/>
</dbReference>
<sequence>MSSSARASPRMSSRNSSRKASTTSLATPNGSYRFAPNSSTDSAVQLWIYPDSDLQAEVMNSHVRCKYYKEGCRWVDKLHNLQAHLDVCRYDTVPCPNQCSDVLSRLSLDDHLEFSCLKRIVICEFCNQEFPGDAFDMHVGNCQYEVVWCENKCGAKLERRYLNNHMRNECHKRTIKCPYCSKEFVYETLQTHQYQCPRYPVPCPNRCDPTKIPREEMDIHVQELCPSATVSCQFKHAGCTHKSPRYSMDRHIDENTKSHLQLMCELVQKQQSQITQLCNALYSVTQVTDGTFIWKITDYKQKFIESIYKNTEIVSEPFYSTRFGYKMAASVFLNGNGSGEGKYLSVYIKILQGEYDNILEWPFLLPISFTVFDQNSDSEKRANITESFVPDPTWKHFQKPVKDVDQLGFGYPKFVSNEVMKTRDYIKGDSIILRVKMMIF</sequence>
<dbReference type="SUPFAM" id="SSF49599">
    <property type="entry name" value="TRAF domain-like"/>
    <property type="match status" value="4"/>
</dbReference>
<feature type="domain" description="TRAF-type" evidence="10">
    <location>
        <begin position="83"/>
        <end position="135"/>
    </location>
</feature>
<accession>A0ABY7DW85</accession>
<feature type="region of interest" description="Disordered" evidence="8">
    <location>
        <begin position="1"/>
        <end position="33"/>
    </location>
</feature>
<evidence type="ECO:0000256" key="5">
    <source>
        <dbReference type="ARBA" id="ARBA00022771"/>
    </source>
</evidence>
<evidence type="ECO:0000256" key="2">
    <source>
        <dbReference type="ARBA" id="ARBA00022490"/>
    </source>
</evidence>
<reference evidence="11" key="1">
    <citation type="submission" date="2022-11" db="EMBL/GenBank/DDBJ databases">
        <title>Centuries of genome instability and evolution in soft-shell clam transmissible cancer (bioRxiv).</title>
        <authorList>
            <person name="Hart S.F.M."/>
            <person name="Yonemitsu M.A."/>
            <person name="Giersch R.M."/>
            <person name="Beal B.F."/>
            <person name="Arriagada G."/>
            <person name="Davis B.W."/>
            <person name="Ostrander E.A."/>
            <person name="Goff S.P."/>
            <person name="Metzger M.J."/>
        </authorList>
    </citation>
    <scope>NUCLEOTIDE SEQUENCE</scope>
    <source>
        <strain evidence="11">MELC-2E11</strain>
        <tissue evidence="11">Siphon/mantle</tissue>
    </source>
</reference>
<evidence type="ECO:0000256" key="8">
    <source>
        <dbReference type="SAM" id="MobiDB-lite"/>
    </source>
</evidence>